<dbReference type="OrthoDB" id="5428081at2759"/>
<evidence type="ECO:0000313" key="1">
    <source>
        <dbReference type="EMBL" id="PYH91933.1"/>
    </source>
</evidence>
<gene>
    <name evidence="1" type="ORF">BO71DRAFT_401013</name>
</gene>
<keyword evidence="2" id="KW-1185">Reference proteome</keyword>
<dbReference type="AlphaFoldDB" id="A0A319DL31"/>
<protein>
    <submittedName>
        <fullName evidence="1">Uncharacterized protein</fullName>
    </submittedName>
</protein>
<reference evidence="1 2" key="1">
    <citation type="submission" date="2018-02" db="EMBL/GenBank/DDBJ databases">
        <title>The genomes of Aspergillus section Nigri reveals drivers in fungal speciation.</title>
        <authorList>
            <consortium name="DOE Joint Genome Institute"/>
            <person name="Vesth T.C."/>
            <person name="Nybo J."/>
            <person name="Theobald S."/>
            <person name="Brandl J."/>
            <person name="Frisvad J.C."/>
            <person name="Nielsen K.F."/>
            <person name="Lyhne E.K."/>
            <person name="Kogle M.E."/>
            <person name="Kuo A."/>
            <person name="Riley R."/>
            <person name="Clum A."/>
            <person name="Nolan M."/>
            <person name="Lipzen A."/>
            <person name="Salamov A."/>
            <person name="Henrissat B."/>
            <person name="Wiebenga A."/>
            <person name="De vries R.P."/>
            <person name="Grigoriev I.V."/>
            <person name="Mortensen U.H."/>
            <person name="Andersen M.R."/>
            <person name="Baker S.E."/>
        </authorList>
    </citation>
    <scope>NUCLEOTIDE SEQUENCE [LARGE SCALE GENOMIC DNA]</scope>
    <source>
        <strain evidence="1 2">CBS 707.79</strain>
    </source>
</reference>
<evidence type="ECO:0000313" key="2">
    <source>
        <dbReference type="Proteomes" id="UP000247810"/>
    </source>
</evidence>
<sequence>MPSPQTIRRFALTGAVVSITIAGSLYGAGIKTDQQVAQQSQKAGEITIDERISGLQGMRQNLMSKKELVEKQLRDLDVKIEERKMKNFDGPKKEPPH</sequence>
<accession>A0A319DL31</accession>
<organism evidence="1 2">
    <name type="scientific">Aspergillus ellipticus CBS 707.79</name>
    <dbReference type="NCBI Taxonomy" id="1448320"/>
    <lineage>
        <taxon>Eukaryota</taxon>
        <taxon>Fungi</taxon>
        <taxon>Dikarya</taxon>
        <taxon>Ascomycota</taxon>
        <taxon>Pezizomycotina</taxon>
        <taxon>Eurotiomycetes</taxon>
        <taxon>Eurotiomycetidae</taxon>
        <taxon>Eurotiales</taxon>
        <taxon>Aspergillaceae</taxon>
        <taxon>Aspergillus</taxon>
        <taxon>Aspergillus subgen. Circumdati</taxon>
    </lineage>
</organism>
<proteinExistence type="predicted"/>
<dbReference type="EMBL" id="KZ825931">
    <property type="protein sequence ID" value="PYH91933.1"/>
    <property type="molecule type" value="Genomic_DNA"/>
</dbReference>
<dbReference type="VEuPathDB" id="FungiDB:BO71DRAFT_401013"/>
<name>A0A319DL31_9EURO</name>
<dbReference type="Proteomes" id="UP000247810">
    <property type="component" value="Unassembled WGS sequence"/>
</dbReference>